<dbReference type="InParanoid" id="A7SM74"/>
<evidence type="ECO:0000313" key="1">
    <source>
        <dbReference type="EMBL" id="EDO35183.1"/>
    </source>
</evidence>
<dbReference type="AlphaFoldDB" id="A7SM74"/>
<dbReference type="Proteomes" id="UP000001593">
    <property type="component" value="Unassembled WGS sequence"/>
</dbReference>
<sequence length="168" mass="19136">MSWNCLLQKGAKFDPAPVRNIPRVNELKLLGITLQTNSKFSSHINITLKKANACLYVIRSLRKEGYQQAEVNHLFTSIAVPKLTYGLAVYGASRSELNTIKRFLDNCKKGDRLKFENGYGIHEKYLALSDGKIGKPIPHIFEKRQWPTRKHFNLLTPLATGHDTKKLM</sequence>
<dbReference type="PhylomeDB" id="A7SM74"/>
<dbReference type="EMBL" id="DS469706">
    <property type="protein sequence ID" value="EDO35183.1"/>
    <property type="molecule type" value="Genomic_DNA"/>
</dbReference>
<reference evidence="1 2" key="1">
    <citation type="journal article" date="2007" name="Science">
        <title>Sea anemone genome reveals ancestral eumetazoan gene repertoire and genomic organization.</title>
        <authorList>
            <person name="Putnam N.H."/>
            <person name="Srivastava M."/>
            <person name="Hellsten U."/>
            <person name="Dirks B."/>
            <person name="Chapman J."/>
            <person name="Salamov A."/>
            <person name="Terry A."/>
            <person name="Shapiro H."/>
            <person name="Lindquist E."/>
            <person name="Kapitonov V.V."/>
            <person name="Jurka J."/>
            <person name="Genikhovich G."/>
            <person name="Grigoriev I.V."/>
            <person name="Lucas S.M."/>
            <person name="Steele R.E."/>
            <person name="Finnerty J.R."/>
            <person name="Technau U."/>
            <person name="Martindale M.Q."/>
            <person name="Rokhsar D.S."/>
        </authorList>
    </citation>
    <scope>NUCLEOTIDE SEQUENCE [LARGE SCALE GENOMIC DNA]</scope>
    <source>
        <strain evidence="2">CH2 X CH6</strain>
    </source>
</reference>
<evidence type="ECO:0000313" key="2">
    <source>
        <dbReference type="Proteomes" id="UP000001593"/>
    </source>
</evidence>
<proteinExistence type="predicted"/>
<name>A7SM74_NEMVE</name>
<accession>A7SM74</accession>
<organism evidence="1 2">
    <name type="scientific">Nematostella vectensis</name>
    <name type="common">Starlet sea anemone</name>
    <dbReference type="NCBI Taxonomy" id="45351"/>
    <lineage>
        <taxon>Eukaryota</taxon>
        <taxon>Metazoa</taxon>
        <taxon>Cnidaria</taxon>
        <taxon>Anthozoa</taxon>
        <taxon>Hexacorallia</taxon>
        <taxon>Actiniaria</taxon>
        <taxon>Edwardsiidae</taxon>
        <taxon>Nematostella</taxon>
    </lineage>
</organism>
<protein>
    <submittedName>
        <fullName evidence="1">Uncharacterized protein</fullName>
    </submittedName>
</protein>
<keyword evidence="2" id="KW-1185">Reference proteome</keyword>
<dbReference type="HOGENOM" id="CLU_1588419_0_0_1"/>
<gene>
    <name evidence="1" type="ORF">NEMVEDRAFT_v1g214427</name>
</gene>